<keyword evidence="2" id="KW-1185">Reference proteome</keyword>
<evidence type="ECO:0000313" key="2">
    <source>
        <dbReference type="Proteomes" id="UP001283361"/>
    </source>
</evidence>
<comment type="caution">
    <text evidence="1">The sequence shown here is derived from an EMBL/GenBank/DDBJ whole genome shotgun (WGS) entry which is preliminary data.</text>
</comment>
<accession>A0AAE0ZV10</accession>
<proteinExistence type="predicted"/>
<dbReference type="Proteomes" id="UP001283361">
    <property type="component" value="Unassembled WGS sequence"/>
</dbReference>
<dbReference type="AlphaFoldDB" id="A0AAE0ZV10"/>
<gene>
    <name evidence="1" type="ORF">RRG08_046727</name>
</gene>
<reference evidence="1" key="1">
    <citation type="journal article" date="2023" name="G3 (Bethesda)">
        <title>A reference genome for the long-term kleptoplast-retaining sea slug Elysia crispata morphotype clarki.</title>
        <authorList>
            <person name="Eastman K.E."/>
            <person name="Pendleton A.L."/>
            <person name="Shaikh M.A."/>
            <person name="Suttiyut T."/>
            <person name="Ogas R."/>
            <person name="Tomko P."/>
            <person name="Gavelis G."/>
            <person name="Widhalm J.R."/>
            <person name="Wisecaver J.H."/>
        </authorList>
    </citation>
    <scope>NUCLEOTIDE SEQUENCE</scope>
    <source>
        <strain evidence="1">ECLA1</strain>
    </source>
</reference>
<evidence type="ECO:0000313" key="1">
    <source>
        <dbReference type="EMBL" id="KAK3776060.1"/>
    </source>
</evidence>
<name>A0AAE0ZV10_9GAST</name>
<dbReference type="EMBL" id="JAWDGP010003248">
    <property type="protein sequence ID" value="KAK3776060.1"/>
    <property type="molecule type" value="Genomic_DNA"/>
</dbReference>
<sequence>MGYVLNGTQQCMADAPFFEDLYDIGTRDQKVTIADLKFRGGLATYESRALKVIVRRYKNNSIILSRLQQLGAAVV</sequence>
<organism evidence="1 2">
    <name type="scientific">Elysia crispata</name>
    <name type="common">lettuce slug</name>
    <dbReference type="NCBI Taxonomy" id="231223"/>
    <lineage>
        <taxon>Eukaryota</taxon>
        <taxon>Metazoa</taxon>
        <taxon>Spiralia</taxon>
        <taxon>Lophotrochozoa</taxon>
        <taxon>Mollusca</taxon>
        <taxon>Gastropoda</taxon>
        <taxon>Heterobranchia</taxon>
        <taxon>Euthyneura</taxon>
        <taxon>Panpulmonata</taxon>
        <taxon>Sacoglossa</taxon>
        <taxon>Placobranchoidea</taxon>
        <taxon>Plakobranchidae</taxon>
        <taxon>Elysia</taxon>
    </lineage>
</organism>
<protein>
    <submittedName>
        <fullName evidence="1">Uncharacterized protein</fullName>
    </submittedName>
</protein>